<comment type="caution">
    <text evidence="3">The sequence shown here is derived from an EMBL/GenBank/DDBJ whole genome shotgun (WGS) entry which is preliminary data.</text>
</comment>
<organism evidence="3 4">
    <name type="scientific">Steinernema hermaphroditum</name>
    <dbReference type="NCBI Taxonomy" id="289476"/>
    <lineage>
        <taxon>Eukaryota</taxon>
        <taxon>Metazoa</taxon>
        <taxon>Ecdysozoa</taxon>
        <taxon>Nematoda</taxon>
        <taxon>Chromadorea</taxon>
        <taxon>Rhabditida</taxon>
        <taxon>Tylenchina</taxon>
        <taxon>Panagrolaimomorpha</taxon>
        <taxon>Strongyloidoidea</taxon>
        <taxon>Steinernematidae</taxon>
        <taxon>Steinernema</taxon>
    </lineage>
</organism>
<accession>A0AA39MAF7</accession>
<evidence type="ECO:0000256" key="1">
    <source>
        <dbReference type="SAM" id="MobiDB-lite"/>
    </source>
</evidence>
<dbReference type="Proteomes" id="UP001175271">
    <property type="component" value="Unassembled WGS sequence"/>
</dbReference>
<protein>
    <submittedName>
        <fullName evidence="3">Uncharacterized protein</fullName>
    </submittedName>
</protein>
<dbReference type="AlphaFoldDB" id="A0AA39MAF7"/>
<feature type="transmembrane region" description="Helical" evidence="2">
    <location>
        <begin position="102"/>
        <end position="119"/>
    </location>
</feature>
<keyword evidence="2" id="KW-0812">Transmembrane</keyword>
<keyword evidence="2" id="KW-1133">Transmembrane helix</keyword>
<sequence length="216" mass="24856">MVEVNPKHLLLRLFVMLLHIMFFGLYIYHWLNCECSMAFAFKSVSVSWLAASAIGFLTLYTIILFAILLIARKVILYTFIRATMSVFSFIVVTLTVTCHDDIVIFGYVCWAGFVLEVLVGRAANHGSQKVESTTTPKQSTTTPKQSVRTPKSTMKSVKEQTAKEMSKREEKWKKKEKSKKEEKSKNKEKSRREQKSKRNVKSKVKTMSEENNQIDI</sequence>
<dbReference type="EMBL" id="JAUCMV010000001">
    <property type="protein sequence ID" value="KAK0426425.1"/>
    <property type="molecule type" value="Genomic_DNA"/>
</dbReference>
<feature type="compositionally biased region" description="Low complexity" evidence="1">
    <location>
        <begin position="132"/>
        <end position="145"/>
    </location>
</feature>
<feature type="transmembrane region" description="Helical" evidence="2">
    <location>
        <begin position="48"/>
        <end position="71"/>
    </location>
</feature>
<evidence type="ECO:0000256" key="2">
    <source>
        <dbReference type="SAM" id="Phobius"/>
    </source>
</evidence>
<name>A0AA39MAF7_9BILA</name>
<feature type="compositionally biased region" description="Polar residues" evidence="1">
    <location>
        <begin position="146"/>
        <end position="155"/>
    </location>
</feature>
<gene>
    <name evidence="3" type="ORF">QR680_009702</name>
</gene>
<reference evidence="3" key="1">
    <citation type="submission" date="2023-06" db="EMBL/GenBank/DDBJ databases">
        <title>Genomic analysis of the entomopathogenic nematode Steinernema hermaphroditum.</title>
        <authorList>
            <person name="Schwarz E.M."/>
            <person name="Heppert J.K."/>
            <person name="Baniya A."/>
            <person name="Schwartz H.T."/>
            <person name="Tan C.-H."/>
            <person name="Antoshechkin I."/>
            <person name="Sternberg P.W."/>
            <person name="Goodrich-Blair H."/>
            <person name="Dillman A.R."/>
        </authorList>
    </citation>
    <scope>NUCLEOTIDE SEQUENCE</scope>
    <source>
        <strain evidence="3">PS9179</strain>
        <tissue evidence="3">Whole animal</tissue>
    </source>
</reference>
<feature type="compositionally biased region" description="Basic and acidic residues" evidence="1">
    <location>
        <begin position="156"/>
        <end position="193"/>
    </location>
</feature>
<evidence type="ECO:0000313" key="4">
    <source>
        <dbReference type="Proteomes" id="UP001175271"/>
    </source>
</evidence>
<keyword evidence="4" id="KW-1185">Reference proteome</keyword>
<feature type="transmembrane region" description="Helical" evidence="2">
    <location>
        <begin position="9"/>
        <end position="28"/>
    </location>
</feature>
<feature type="compositionally biased region" description="Basic residues" evidence="1">
    <location>
        <begin position="194"/>
        <end position="204"/>
    </location>
</feature>
<keyword evidence="2" id="KW-0472">Membrane</keyword>
<feature type="transmembrane region" description="Helical" evidence="2">
    <location>
        <begin position="78"/>
        <end position="96"/>
    </location>
</feature>
<evidence type="ECO:0000313" key="3">
    <source>
        <dbReference type="EMBL" id="KAK0426425.1"/>
    </source>
</evidence>
<proteinExistence type="predicted"/>
<feature type="region of interest" description="Disordered" evidence="1">
    <location>
        <begin position="128"/>
        <end position="216"/>
    </location>
</feature>